<proteinExistence type="predicted"/>
<keyword evidence="1" id="KW-0547">Nucleotide-binding</keyword>
<dbReference type="AlphaFoldDB" id="A0A1X6XLU2"/>
<name>A0A1X6XLU2_9MICO</name>
<organism evidence="1 2">
    <name type="scientific">Brevibacterium yomogidense</name>
    <dbReference type="NCBI Taxonomy" id="946573"/>
    <lineage>
        <taxon>Bacteria</taxon>
        <taxon>Bacillati</taxon>
        <taxon>Actinomycetota</taxon>
        <taxon>Actinomycetes</taxon>
        <taxon>Micrococcales</taxon>
        <taxon>Brevibacteriaceae</taxon>
        <taxon>Brevibacterium</taxon>
    </lineage>
</organism>
<dbReference type="InterPro" id="IPR021456">
    <property type="entry name" value="DUF3107"/>
</dbReference>
<gene>
    <name evidence="1" type="ORF">FM105_12295</name>
</gene>
<dbReference type="GO" id="GO:0005524">
    <property type="term" value="F:ATP binding"/>
    <property type="evidence" value="ECO:0007669"/>
    <property type="project" value="UniProtKB-KW"/>
</dbReference>
<dbReference type="Proteomes" id="UP000196581">
    <property type="component" value="Unassembled WGS sequence"/>
</dbReference>
<keyword evidence="2" id="KW-1185">Reference proteome</keyword>
<dbReference type="RefSeq" id="WP_087008611.1">
    <property type="nucleotide sequence ID" value="NZ_FWFF01000019.1"/>
</dbReference>
<evidence type="ECO:0000313" key="2">
    <source>
        <dbReference type="Proteomes" id="UP000196581"/>
    </source>
</evidence>
<evidence type="ECO:0000313" key="1">
    <source>
        <dbReference type="EMBL" id="SLN00118.1"/>
    </source>
</evidence>
<reference evidence="2" key="1">
    <citation type="submission" date="2017-02" db="EMBL/GenBank/DDBJ databases">
        <authorList>
            <person name="Dridi B."/>
        </authorList>
    </citation>
    <scope>NUCLEOTIDE SEQUENCE [LARGE SCALE GENOMIC DNA]</scope>
    <source>
        <strain evidence="2">B Co 03.10</strain>
    </source>
</reference>
<dbReference type="Pfam" id="PF11305">
    <property type="entry name" value="DUF3107"/>
    <property type="match status" value="1"/>
</dbReference>
<keyword evidence="1" id="KW-0067">ATP-binding</keyword>
<dbReference type="EMBL" id="FWFF01000019">
    <property type="protein sequence ID" value="SLN00118.1"/>
    <property type="molecule type" value="Genomic_DNA"/>
</dbReference>
<accession>A0A1X6XLU2</accession>
<protein>
    <submittedName>
        <fullName evidence="1">Putative ATP-binding protein</fullName>
    </submittedName>
</protein>
<sequence length="74" mass="8076">MEIKIGMRQTNREIVLESDQSRDDVTAAVNKALADGGPLTFDDDKGRRVIVPSDALAYIEVGEEKARRVGFGIA</sequence>